<dbReference type="EMBL" id="FORI01000011">
    <property type="protein sequence ID" value="SFJ02827.1"/>
    <property type="molecule type" value="Genomic_DNA"/>
</dbReference>
<feature type="domain" description="Flavodoxin-like" evidence="1">
    <location>
        <begin position="26"/>
        <end position="181"/>
    </location>
</feature>
<dbReference type="PANTHER" id="PTHR39201">
    <property type="entry name" value="EXPORTED PROTEIN-RELATED"/>
    <property type="match status" value="1"/>
</dbReference>
<accession>A0A1I3N0T0</accession>
<reference evidence="3" key="1">
    <citation type="submission" date="2016-10" db="EMBL/GenBank/DDBJ databases">
        <authorList>
            <person name="Varghese N."/>
            <person name="Submissions S."/>
        </authorList>
    </citation>
    <scope>NUCLEOTIDE SEQUENCE [LARGE SCALE GENOMIC DNA]</scope>
    <source>
        <strain evidence="3">XBD1002</strain>
    </source>
</reference>
<dbReference type="SUPFAM" id="SSF52218">
    <property type="entry name" value="Flavoproteins"/>
    <property type="match status" value="1"/>
</dbReference>
<dbReference type="PANTHER" id="PTHR39201:SF1">
    <property type="entry name" value="FLAVODOXIN-LIKE DOMAIN-CONTAINING PROTEIN"/>
    <property type="match status" value="1"/>
</dbReference>
<dbReference type="AlphaFoldDB" id="A0A1I3N0T0"/>
<dbReference type="Pfam" id="PF12682">
    <property type="entry name" value="Flavodoxin_4"/>
    <property type="match status" value="1"/>
</dbReference>
<dbReference type="InterPro" id="IPR008254">
    <property type="entry name" value="Flavodoxin/NO_synth"/>
</dbReference>
<organism evidence="2 3">
    <name type="scientific">Treponema bryantii</name>
    <dbReference type="NCBI Taxonomy" id="163"/>
    <lineage>
        <taxon>Bacteria</taxon>
        <taxon>Pseudomonadati</taxon>
        <taxon>Spirochaetota</taxon>
        <taxon>Spirochaetia</taxon>
        <taxon>Spirochaetales</taxon>
        <taxon>Treponemataceae</taxon>
        <taxon>Treponema</taxon>
    </lineage>
</organism>
<proteinExistence type="predicted"/>
<dbReference type="InterPro" id="IPR029039">
    <property type="entry name" value="Flavoprotein-like_sf"/>
</dbReference>
<evidence type="ECO:0000313" key="2">
    <source>
        <dbReference type="EMBL" id="SFJ02827.1"/>
    </source>
</evidence>
<sequence>MLLKKLILTLLLGGLIMTGLSAKTAFVYFSATGTTERMAKNTAKEMGADIFEIQPVHKYTDADLDWHNKKSLSSIECNDPKSRPSIKAVVSTSSTTAFDISGYDTVVVCYPIWWAYAPKIVYTFVESQNWAGKKMITLCTSGGSGLGRSGTDLSKFAKGVDFKGGKDFTRGSGADVKKYIEGLLK</sequence>
<evidence type="ECO:0000259" key="1">
    <source>
        <dbReference type="Pfam" id="PF12682"/>
    </source>
</evidence>
<protein>
    <submittedName>
        <fullName evidence="2">Flavodoxin</fullName>
    </submittedName>
</protein>
<dbReference type="Gene3D" id="3.40.50.360">
    <property type="match status" value="1"/>
</dbReference>
<evidence type="ECO:0000313" key="3">
    <source>
        <dbReference type="Proteomes" id="UP000182737"/>
    </source>
</evidence>
<keyword evidence="3" id="KW-1185">Reference proteome</keyword>
<dbReference type="GO" id="GO:0010181">
    <property type="term" value="F:FMN binding"/>
    <property type="evidence" value="ECO:0007669"/>
    <property type="project" value="InterPro"/>
</dbReference>
<dbReference type="Proteomes" id="UP000182737">
    <property type="component" value="Unassembled WGS sequence"/>
</dbReference>
<name>A0A1I3N0T0_9SPIR</name>
<gene>
    <name evidence="2" type="ORF">SAMN04487775_11192</name>
</gene>